<dbReference type="Pfam" id="PF08327">
    <property type="entry name" value="AHSA1"/>
    <property type="match status" value="1"/>
</dbReference>
<evidence type="ECO:0000313" key="3">
    <source>
        <dbReference type="EMBL" id="OUC96772.1"/>
    </source>
</evidence>
<gene>
    <name evidence="3" type="ORF">CA984_13725</name>
</gene>
<dbReference type="InterPro" id="IPR023393">
    <property type="entry name" value="START-like_dom_sf"/>
</dbReference>
<sequence>MGMDSDAIERVTVLRHPVERVWAALTTAEGLSRWFGSVAEIDLRPGGRAFFRWDDLDEESVATIAVVDPPHRFAFRWAIEGLPEDDAPQTLVDFTLEPVPDGTRLRLVESGFAQAAADVARSAHKANSQGWDAELVDLKTYLDATA</sequence>
<organism evidence="3 4">
    <name type="scientific">Streptosporangium minutum</name>
    <dbReference type="NCBI Taxonomy" id="569862"/>
    <lineage>
        <taxon>Bacteria</taxon>
        <taxon>Bacillati</taxon>
        <taxon>Actinomycetota</taxon>
        <taxon>Actinomycetes</taxon>
        <taxon>Streptosporangiales</taxon>
        <taxon>Streptosporangiaceae</taxon>
        <taxon>Streptosporangium</taxon>
    </lineage>
</organism>
<name>A0A243RP87_9ACTN</name>
<dbReference type="Gene3D" id="3.30.530.20">
    <property type="match status" value="1"/>
</dbReference>
<dbReference type="SUPFAM" id="SSF55961">
    <property type="entry name" value="Bet v1-like"/>
    <property type="match status" value="1"/>
</dbReference>
<dbReference type="EMBL" id="NGFP01000051">
    <property type="protein sequence ID" value="OUC96772.1"/>
    <property type="molecule type" value="Genomic_DNA"/>
</dbReference>
<evidence type="ECO:0000313" key="4">
    <source>
        <dbReference type="Proteomes" id="UP000194761"/>
    </source>
</evidence>
<feature type="domain" description="Activator of Hsp90 ATPase homologue 1/2-like C-terminal" evidence="2">
    <location>
        <begin position="16"/>
        <end position="142"/>
    </location>
</feature>
<reference evidence="3 4" key="1">
    <citation type="submission" date="2017-05" db="EMBL/GenBank/DDBJ databases">
        <title>Biotechnological potential of actinobacteria isolated from South African environments.</title>
        <authorList>
            <person name="Le Roes-Hill M."/>
            <person name="Prins A."/>
            <person name="Durrell K.A."/>
        </authorList>
    </citation>
    <scope>NUCLEOTIDE SEQUENCE [LARGE SCALE GENOMIC DNA]</scope>
    <source>
        <strain evidence="3">M26</strain>
    </source>
</reference>
<accession>A0A243RP87</accession>
<dbReference type="InterPro" id="IPR013538">
    <property type="entry name" value="ASHA1/2-like_C"/>
</dbReference>
<protein>
    <submittedName>
        <fullName evidence="3">ATPase</fullName>
    </submittedName>
</protein>
<proteinExistence type="inferred from homology"/>
<dbReference type="AlphaFoldDB" id="A0A243RP87"/>
<keyword evidence="4" id="KW-1185">Reference proteome</keyword>
<comment type="similarity">
    <text evidence="1">Belongs to the AHA1 family.</text>
</comment>
<comment type="caution">
    <text evidence="3">The sequence shown here is derived from an EMBL/GenBank/DDBJ whole genome shotgun (WGS) entry which is preliminary data.</text>
</comment>
<evidence type="ECO:0000259" key="2">
    <source>
        <dbReference type="Pfam" id="PF08327"/>
    </source>
</evidence>
<evidence type="ECO:0000256" key="1">
    <source>
        <dbReference type="ARBA" id="ARBA00006817"/>
    </source>
</evidence>
<dbReference type="Proteomes" id="UP000194761">
    <property type="component" value="Unassembled WGS sequence"/>
</dbReference>